<proteinExistence type="inferred from homology"/>
<dbReference type="AlphaFoldDB" id="A0A4P7N0R6"/>
<comment type="similarity">
    <text evidence="1">Belongs to the MIT1/WOR1 family.</text>
</comment>
<feature type="region of interest" description="Disordered" evidence="2">
    <location>
        <begin position="96"/>
        <end position="120"/>
    </location>
</feature>
<dbReference type="EMBL" id="CP034205">
    <property type="protein sequence ID" value="QBZ55723.1"/>
    <property type="molecule type" value="Genomic_DNA"/>
</dbReference>
<evidence type="ECO:0000313" key="4">
    <source>
        <dbReference type="Proteomes" id="UP000294847"/>
    </source>
</evidence>
<dbReference type="SMR" id="A0A4P7N0R6"/>
<feature type="region of interest" description="Disordered" evidence="2">
    <location>
        <begin position="306"/>
        <end position="336"/>
    </location>
</feature>
<feature type="compositionally biased region" description="Basic residues" evidence="2">
    <location>
        <begin position="101"/>
        <end position="112"/>
    </location>
</feature>
<dbReference type="Pfam" id="PF09729">
    <property type="entry name" value="Gti1_Pac2"/>
    <property type="match status" value="1"/>
</dbReference>
<dbReference type="Proteomes" id="UP000294847">
    <property type="component" value="Chromosome 2"/>
</dbReference>
<sequence length="464" mass="50774">MSTTGQGSPLGTTYEGYVATTYDALILFEACLSGYLNHVPRRPHDRERENLIRSGAIFIYEEHSSGIKRWTDGYNWSPSRILGNFLIYRELEGPFPPGEKKRARKPNNKKQGAKNETTRTHAMMNAVMGNGNTPLSDEQQRQQEELRLLVGSLIDSYQFKMDGLVKKTISITWQGVSHHLVSYYSCEDVLNKRLTTPSTDPKIRNIQPRSQLYTGQNFRSPVSDDSMIGQLQHNGPLDPHGMPHGFAPAGFLQAGMPHHPHHHPQQMIPGGWGHYPGHAPASFDLHVAQAGLGMAHGGHFGPGHDFASAYNQSHHRASVSGPVTTVPPMDSGRRHSTHMTLPIHYEHGLAAGSLSAPSQNHESNHGNEMSPPSHEANPPHHGLAHSQPFSNPSEFAYSAAPTSFVGESLLSSAPATGPTAPSSEFKTAEFGGHTTDGMFAGAEPFKTEGYSQQLQYGNQTFSMN</sequence>
<dbReference type="PANTHER" id="PTHR28027">
    <property type="entry name" value="TRANSCRIPTIONAL REGULATOR MIT1"/>
    <property type="match status" value="1"/>
</dbReference>
<evidence type="ECO:0000313" key="3">
    <source>
        <dbReference type="EMBL" id="QBZ55723.1"/>
    </source>
</evidence>
<evidence type="ECO:0000256" key="2">
    <source>
        <dbReference type="SAM" id="MobiDB-lite"/>
    </source>
</evidence>
<dbReference type="InterPro" id="IPR018608">
    <property type="entry name" value="Gti1/Pac2"/>
</dbReference>
<dbReference type="OMA" id="TTRTHAM"/>
<reference evidence="3 4" key="1">
    <citation type="journal article" date="2019" name="Mol. Biol. Evol.">
        <title>Blast fungal genomes show frequent chromosomal changes, gene gains and losses, and effector gene turnover.</title>
        <authorList>
            <person name="Gomez Luciano L.B."/>
            <person name="Jason Tsai I."/>
            <person name="Chuma I."/>
            <person name="Tosa Y."/>
            <person name="Chen Y.H."/>
            <person name="Li J.Y."/>
            <person name="Li M.Y."/>
            <person name="Jade Lu M.Y."/>
            <person name="Nakayashiki H."/>
            <person name="Li W.H."/>
        </authorList>
    </citation>
    <scope>NUCLEOTIDE SEQUENCE [LARGE SCALE GENOMIC DNA]</scope>
    <source>
        <strain evidence="3">MZ5-1-6</strain>
    </source>
</reference>
<evidence type="ECO:0000256" key="1">
    <source>
        <dbReference type="ARBA" id="ARBA00008359"/>
    </source>
</evidence>
<name>A0A4P7N0R6_PYROR</name>
<accession>A0A4P7N0R6</accession>
<gene>
    <name evidence="3" type="ORF">PoMZ_00625</name>
</gene>
<dbReference type="GO" id="GO:0003677">
    <property type="term" value="F:DNA binding"/>
    <property type="evidence" value="ECO:0007669"/>
    <property type="project" value="TreeGrafter"/>
</dbReference>
<protein>
    <submittedName>
        <fullName evidence="3">Uncharacterized protein</fullName>
    </submittedName>
</protein>
<dbReference type="PANTHER" id="PTHR28027:SF2">
    <property type="entry name" value="TRANSCRIPTIONAL REGULATOR MIT1"/>
    <property type="match status" value="1"/>
</dbReference>
<dbReference type="VEuPathDB" id="FungiDB:M_BR32_EuGene_00004831"/>
<organism evidence="3 4">
    <name type="scientific">Pyricularia oryzae</name>
    <name type="common">Rice blast fungus</name>
    <name type="synonym">Magnaporthe oryzae</name>
    <dbReference type="NCBI Taxonomy" id="318829"/>
    <lineage>
        <taxon>Eukaryota</taxon>
        <taxon>Fungi</taxon>
        <taxon>Dikarya</taxon>
        <taxon>Ascomycota</taxon>
        <taxon>Pezizomycotina</taxon>
        <taxon>Sordariomycetes</taxon>
        <taxon>Sordariomycetidae</taxon>
        <taxon>Magnaporthales</taxon>
        <taxon>Pyriculariaceae</taxon>
        <taxon>Pyricularia</taxon>
    </lineage>
</organism>
<feature type="region of interest" description="Disordered" evidence="2">
    <location>
        <begin position="353"/>
        <end position="394"/>
    </location>
</feature>